<evidence type="ECO:0000256" key="5">
    <source>
        <dbReference type="ARBA" id="ARBA00023315"/>
    </source>
</evidence>
<reference evidence="6" key="1">
    <citation type="journal article" date="2020" name="mSystems">
        <title>Genome- and Community-Level Interaction Insights into Carbon Utilization and Element Cycling Functions of Hydrothermarchaeota in Hydrothermal Sediment.</title>
        <authorList>
            <person name="Zhou Z."/>
            <person name="Liu Y."/>
            <person name="Xu W."/>
            <person name="Pan J."/>
            <person name="Luo Z.H."/>
            <person name="Li M."/>
        </authorList>
    </citation>
    <scope>NUCLEOTIDE SEQUENCE [LARGE SCALE GENOMIC DNA]</scope>
    <source>
        <strain evidence="6">HyVt-74</strain>
    </source>
</reference>
<dbReference type="CDD" id="cd03352">
    <property type="entry name" value="LbH_LpxD"/>
    <property type="match status" value="1"/>
</dbReference>
<dbReference type="EMBL" id="DRTB01000163">
    <property type="protein sequence ID" value="HHE04854.1"/>
    <property type="molecule type" value="Genomic_DNA"/>
</dbReference>
<keyword evidence="3 6" id="KW-0808">Transferase</keyword>
<dbReference type="InterPro" id="IPR001451">
    <property type="entry name" value="Hexapep"/>
</dbReference>
<dbReference type="Proteomes" id="UP000886110">
    <property type="component" value="Unassembled WGS sequence"/>
</dbReference>
<evidence type="ECO:0000256" key="1">
    <source>
        <dbReference type="ARBA" id="ARBA00022516"/>
    </source>
</evidence>
<dbReference type="Gene3D" id="2.160.10.10">
    <property type="entry name" value="Hexapeptide repeat proteins"/>
    <property type="match status" value="1"/>
</dbReference>
<organism evidence="6">
    <name type="scientific">candidate division WOR-3 bacterium</name>
    <dbReference type="NCBI Taxonomy" id="2052148"/>
    <lineage>
        <taxon>Bacteria</taxon>
        <taxon>Bacteria division WOR-3</taxon>
    </lineage>
</organism>
<dbReference type="Pfam" id="PF00132">
    <property type="entry name" value="Hexapep"/>
    <property type="match status" value="2"/>
</dbReference>
<dbReference type="GO" id="GO:0009245">
    <property type="term" value="P:lipid A biosynthetic process"/>
    <property type="evidence" value="ECO:0007669"/>
    <property type="project" value="UniProtKB-KW"/>
</dbReference>
<keyword evidence="1" id="KW-0444">Lipid biosynthesis</keyword>
<keyword evidence="4" id="KW-0443">Lipid metabolism</keyword>
<dbReference type="PANTHER" id="PTHR43378">
    <property type="entry name" value="UDP-3-O-ACYLGLUCOSAMINE N-ACYLTRANSFERASE"/>
    <property type="match status" value="1"/>
</dbReference>
<sequence length="223" mass="23932">YIGSFTTIEKDVEIGKNTVIAENCFVGHGSKIGDNCIIYPGVKIYPNTVIEDDVILHSGVVIGSDGFGYSSIDGTNVKIPQIGGVYIETGVEIGANSTVDRATIGYTRIGKNTKIDNLVHIGHNVIIGHNSIICAMCGISGSVKIGNNVIIAGAVGLKDHIEIEDNVYIGAKAGVMEKHVKRGSKLLGIPAIDFRAEMEFIALKPKLKEMYKDVKRIKKHLGI</sequence>
<dbReference type="GO" id="GO:0016410">
    <property type="term" value="F:N-acyltransferase activity"/>
    <property type="evidence" value="ECO:0007669"/>
    <property type="project" value="InterPro"/>
</dbReference>
<dbReference type="GO" id="GO:0016020">
    <property type="term" value="C:membrane"/>
    <property type="evidence" value="ECO:0007669"/>
    <property type="project" value="GOC"/>
</dbReference>
<name>A0A7C5HFW2_UNCW3</name>
<dbReference type="InterPro" id="IPR007691">
    <property type="entry name" value="LpxD"/>
</dbReference>
<evidence type="ECO:0000256" key="4">
    <source>
        <dbReference type="ARBA" id="ARBA00023098"/>
    </source>
</evidence>
<dbReference type="GO" id="GO:0103118">
    <property type="term" value="F:UDP-3-O-[(3R)-3-hydroxyacyl]-glucosamine N-acyltransferase activity"/>
    <property type="evidence" value="ECO:0007669"/>
    <property type="project" value="UniProtKB-EC"/>
</dbReference>
<keyword evidence="2" id="KW-0441">Lipid A biosynthesis</keyword>
<dbReference type="PANTHER" id="PTHR43378:SF2">
    <property type="entry name" value="UDP-3-O-ACYLGLUCOSAMINE N-ACYLTRANSFERASE 1, MITOCHONDRIAL-RELATED"/>
    <property type="match status" value="1"/>
</dbReference>
<protein>
    <submittedName>
        <fullName evidence="6">UDP-3-O-(3-hydroxymyristoyl)glucosamine N-acyltransferase</fullName>
        <ecNumber evidence="6">2.3.1.191</ecNumber>
    </submittedName>
</protein>
<keyword evidence="5 6" id="KW-0012">Acyltransferase</keyword>
<dbReference type="EC" id="2.3.1.191" evidence="6"/>
<comment type="caution">
    <text evidence="6">The sequence shown here is derived from an EMBL/GenBank/DDBJ whole genome shotgun (WGS) entry which is preliminary data.</text>
</comment>
<dbReference type="NCBIfam" id="NF002060">
    <property type="entry name" value="PRK00892.1"/>
    <property type="match status" value="1"/>
</dbReference>
<accession>A0A7C5HFW2</accession>
<dbReference type="AlphaFoldDB" id="A0A7C5HFW2"/>
<dbReference type="NCBIfam" id="TIGR01853">
    <property type="entry name" value="lipid_A_lpxD"/>
    <property type="match status" value="1"/>
</dbReference>
<dbReference type="SUPFAM" id="SSF51161">
    <property type="entry name" value="Trimeric LpxA-like enzymes"/>
    <property type="match status" value="1"/>
</dbReference>
<evidence type="ECO:0000313" key="6">
    <source>
        <dbReference type="EMBL" id="HHE04854.1"/>
    </source>
</evidence>
<proteinExistence type="predicted"/>
<gene>
    <name evidence="6" type="primary">lpxD</name>
    <name evidence="6" type="ORF">ENL19_02190</name>
</gene>
<evidence type="ECO:0000256" key="2">
    <source>
        <dbReference type="ARBA" id="ARBA00022556"/>
    </source>
</evidence>
<dbReference type="InterPro" id="IPR011004">
    <property type="entry name" value="Trimer_LpxA-like_sf"/>
</dbReference>
<evidence type="ECO:0000256" key="3">
    <source>
        <dbReference type="ARBA" id="ARBA00022679"/>
    </source>
</evidence>
<feature type="non-terminal residue" evidence="6">
    <location>
        <position position="1"/>
    </location>
</feature>